<accession>A0ABM1YUW6</accession>
<name>A0ABM1YUW6_AEDAL</name>
<evidence type="ECO:0000313" key="4">
    <source>
        <dbReference type="Proteomes" id="UP000069940"/>
    </source>
</evidence>
<keyword evidence="4" id="KW-1185">Reference proteome</keyword>
<evidence type="ECO:0000256" key="1">
    <source>
        <dbReference type="ARBA" id="ARBA00007768"/>
    </source>
</evidence>
<dbReference type="RefSeq" id="XP_062716172.1">
    <property type="nucleotide sequence ID" value="XM_062860188.1"/>
</dbReference>
<dbReference type="Pfam" id="PF03932">
    <property type="entry name" value="CutC"/>
    <property type="match status" value="1"/>
</dbReference>
<protein>
    <recommendedName>
        <fullName evidence="2">Copper homeostasis protein cutC homolog</fullName>
    </recommendedName>
</protein>
<dbReference type="PANTHER" id="PTHR12598:SF0">
    <property type="entry name" value="COPPER HOMEOSTASIS PROTEIN CUTC HOMOLOG"/>
    <property type="match status" value="1"/>
</dbReference>
<organism evidence="3 4">
    <name type="scientific">Aedes albopictus</name>
    <name type="common">Asian tiger mosquito</name>
    <name type="synonym">Stegomyia albopicta</name>
    <dbReference type="NCBI Taxonomy" id="7160"/>
    <lineage>
        <taxon>Eukaryota</taxon>
        <taxon>Metazoa</taxon>
        <taxon>Ecdysozoa</taxon>
        <taxon>Arthropoda</taxon>
        <taxon>Hexapoda</taxon>
        <taxon>Insecta</taxon>
        <taxon>Pterygota</taxon>
        <taxon>Neoptera</taxon>
        <taxon>Endopterygota</taxon>
        <taxon>Diptera</taxon>
        <taxon>Nematocera</taxon>
        <taxon>Culicoidea</taxon>
        <taxon>Culicidae</taxon>
        <taxon>Culicinae</taxon>
        <taxon>Aedini</taxon>
        <taxon>Aedes</taxon>
        <taxon>Stegomyia</taxon>
    </lineage>
</organism>
<dbReference type="PANTHER" id="PTHR12598">
    <property type="entry name" value="COPPER HOMEOSTASIS PROTEIN CUTC"/>
    <property type="match status" value="1"/>
</dbReference>
<comment type="similarity">
    <text evidence="1">Belongs to the CutC family.</text>
</comment>
<dbReference type="InterPro" id="IPR036822">
    <property type="entry name" value="CutC-like_dom_sf"/>
</dbReference>
<reference evidence="4" key="1">
    <citation type="journal article" date="2015" name="Proc. Natl. Acad. Sci. U.S.A.">
        <title>Genome sequence of the Asian Tiger mosquito, Aedes albopictus, reveals insights into its biology, genetics, and evolution.</title>
        <authorList>
            <person name="Chen X.G."/>
            <person name="Jiang X."/>
            <person name="Gu J."/>
            <person name="Xu M."/>
            <person name="Wu Y."/>
            <person name="Deng Y."/>
            <person name="Zhang C."/>
            <person name="Bonizzoni M."/>
            <person name="Dermauw W."/>
            <person name="Vontas J."/>
            <person name="Armbruster P."/>
            <person name="Huang X."/>
            <person name="Yang Y."/>
            <person name="Zhang H."/>
            <person name="He W."/>
            <person name="Peng H."/>
            <person name="Liu Y."/>
            <person name="Wu K."/>
            <person name="Chen J."/>
            <person name="Lirakis M."/>
            <person name="Topalis P."/>
            <person name="Van Leeuwen T."/>
            <person name="Hall A.B."/>
            <person name="Jiang X."/>
            <person name="Thorpe C."/>
            <person name="Mueller R.L."/>
            <person name="Sun C."/>
            <person name="Waterhouse R.M."/>
            <person name="Yan G."/>
            <person name="Tu Z.J."/>
            <person name="Fang X."/>
            <person name="James A.A."/>
        </authorList>
    </citation>
    <scope>NUCLEOTIDE SEQUENCE [LARGE SCALE GENOMIC DNA]</scope>
    <source>
        <strain evidence="4">Foshan</strain>
    </source>
</reference>
<proteinExistence type="inferred from homology"/>
<sequence>MSSPLLEICIDSFASAVAAIRGGADRLELCAALSEGGLTPSVGLLREIRRFTLENVVQHREVKLYAMVRCRRGSDFCYSEPEMRIMLHDLELLAQNGADGFVFGALDETGNVHREHCGLVVAEASKHKKPVTFHRAFDCTDRSKMLENSELVASLGFTTLLSSGLEGTAMEGIQNLTEMVKFVSESERMQLTVMPGSGVSPRNVQEIVQKTGCRAVHASARSLRKGPKGGSISMGGNAADGEGLLVCDETIVREIKNLLTS</sequence>
<evidence type="ECO:0000256" key="2">
    <source>
        <dbReference type="ARBA" id="ARBA00019014"/>
    </source>
</evidence>
<dbReference type="HAMAP" id="MF_00795">
    <property type="entry name" value="CutC"/>
    <property type="match status" value="1"/>
</dbReference>
<reference evidence="3" key="2">
    <citation type="submission" date="2025-05" db="UniProtKB">
        <authorList>
            <consortium name="EnsemblMetazoa"/>
        </authorList>
    </citation>
    <scope>IDENTIFICATION</scope>
    <source>
        <strain evidence="3">Foshan</strain>
    </source>
</reference>
<dbReference type="EnsemblMetazoa" id="AALFPA23_012342.R17683">
    <property type="protein sequence ID" value="AALFPA23_012342.P17683"/>
    <property type="gene ID" value="AALFPA23_012342"/>
</dbReference>
<dbReference type="GeneID" id="109431839"/>
<dbReference type="Gene3D" id="3.20.20.380">
    <property type="entry name" value="Copper homeostasis (CutC) domain"/>
    <property type="match status" value="1"/>
</dbReference>
<dbReference type="InterPro" id="IPR005627">
    <property type="entry name" value="CutC-like"/>
</dbReference>
<evidence type="ECO:0000313" key="3">
    <source>
        <dbReference type="EnsemblMetazoa" id="AALFPA23_012342.P17683"/>
    </source>
</evidence>
<dbReference type="Proteomes" id="UP000069940">
    <property type="component" value="Unassembled WGS sequence"/>
</dbReference>
<dbReference type="SUPFAM" id="SSF110395">
    <property type="entry name" value="CutC-like"/>
    <property type="match status" value="1"/>
</dbReference>